<dbReference type="EMBL" id="JAPFFF010000024">
    <property type="protein sequence ID" value="KAK8850235.1"/>
    <property type="molecule type" value="Genomic_DNA"/>
</dbReference>
<dbReference type="InterPro" id="IPR053235">
    <property type="entry name" value="Ser_Thr_kinase"/>
</dbReference>
<gene>
    <name evidence="3" type="ORF">M9Y10_018360</name>
</gene>
<name>A0ABR2HNC8_9EUKA</name>
<dbReference type="Pfam" id="PF00069">
    <property type="entry name" value="Pkinase"/>
    <property type="match status" value="1"/>
</dbReference>
<dbReference type="InterPro" id="IPR008271">
    <property type="entry name" value="Ser/Thr_kinase_AS"/>
</dbReference>
<reference evidence="3 4" key="1">
    <citation type="submission" date="2024-04" db="EMBL/GenBank/DDBJ databases">
        <title>Tritrichomonas musculus Genome.</title>
        <authorList>
            <person name="Alves-Ferreira E."/>
            <person name="Grigg M."/>
            <person name="Lorenzi H."/>
            <person name="Galac M."/>
        </authorList>
    </citation>
    <scope>NUCLEOTIDE SEQUENCE [LARGE SCALE GENOMIC DNA]</scope>
    <source>
        <strain evidence="3 4">EAF2021</strain>
    </source>
</reference>
<evidence type="ECO:0000256" key="1">
    <source>
        <dbReference type="SAM" id="MobiDB-lite"/>
    </source>
</evidence>
<evidence type="ECO:0000313" key="4">
    <source>
        <dbReference type="Proteomes" id="UP001470230"/>
    </source>
</evidence>
<protein>
    <recommendedName>
        <fullName evidence="2">Protein kinase domain-containing protein</fullName>
    </recommendedName>
</protein>
<dbReference type="Proteomes" id="UP001470230">
    <property type="component" value="Unassembled WGS sequence"/>
</dbReference>
<dbReference type="CDD" id="cd00180">
    <property type="entry name" value="PKc"/>
    <property type="match status" value="1"/>
</dbReference>
<comment type="caution">
    <text evidence="3">The sequence shown here is derived from an EMBL/GenBank/DDBJ whole genome shotgun (WGS) entry which is preliminary data.</text>
</comment>
<feature type="domain" description="Protein kinase" evidence="2">
    <location>
        <begin position="100"/>
        <end position="350"/>
    </location>
</feature>
<proteinExistence type="predicted"/>
<keyword evidence="4" id="KW-1185">Reference proteome</keyword>
<feature type="compositionally biased region" description="Basic and acidic residues" evidence="1">
    <location>
        <begin position="493"/>
        <end position="506"/>
    </location>
</feature>
<dbReference type="Gene3D" id="1.10.510.10">
    <property type="entry name" value="Transferase(Phosphotransferase) domain 1"/>
    <property type="match status" value="1"/>
</dbReference>
<dbReference type="PANTHER" id="PTHR24361:SF678">
    <property type="entry name" value="SPORULATION-SPECIFIC PROTEIN 1"/>
    <property type="match status" value="1"/>
</dbReference>
<accession>A0ABR2HNC8</accession>
<feature type="region of interest" description="Disordered" evidence="1">
    <location>
        <begin position="493"/>
        <end position="515"/>
    </location>
</feature>
<dbReference type="InterPro" id="IPR011009">
    <property type="entry name" value="Kinase-like_dom_sf"/>
</dbReference>
<dbReference type="SMART" id="SM00220">
    <property type="entry name" value="S_TKc"/>
    <property type="match status" value="1"/>
</dbReference>
<organism evidence="3 4">
    <name type="scientific">Tritrichomonas musculus</name>
    <dbReference type="NCBI Taxonomy" id="1915356"/>
    <lineage>
        <taxon>Eukaryota</taxon>
        <taxon>Metamonada</taxon>
        <taxon>Parabasalia</taxon>
        <taxon>Tritrichomonadida</taxon>
        <taxon>Tritrichomonadidae</taxon>
        <taxon>Tritrichomonas</taxon>
    </lineage>
</organism>
<dbReference type="PROSITE" id="PS50011">
    <property type="entry name" value="PROTEIN_KINASE_DOM"/>
    <property type="match status" value="1"/>
</dbReference>
<dbReference type="SUPFAM" id="SSF56112">
    <property type="entry name" value="Protein kinase-like (PK-like)"/>
    <property type="match status" value="1"/>
</dbReference>
<evidence type="ECO:0000313" key="3">
    <source>
        <dbReference type="EMBL" id="KAK8850235.1"/>
    </source>
</evidence>
<dbReference type="PANTHER" id="PTHR24361">
    <property type="entry name" value="MITOGEN-ACTIVATED KINASE KINASE KINASE"/>
    <property type="match status" value="1"/>
</dbReference>
<feature type="region of interest" description="Disordered" evidence="1">
    <location>
        <begin position="604"/>
        <end position="630"/>
    </location>
</feature>
<sequence>MSGSIKNFSISKLCFCSKQTKDRFIRDSTIQEEARCVILNEEIVNFLQKIAFFKNMINFQNFNEKITKFYHDDLWDLVKIPFVGYVIKKAYIASQIRRNQKTQEFSGKTEFKLIDEHDFITLKTLATNSHIINRCYNLKTGEIVIIKFNGNDGKSFELFHREKQLYESLKIHHSYRPKCFGSVRKDDGLVLEFIEGEELEKSDMRTFSIAEKISIIFNVMISIEDVHLNFFLYRDLKPTNIIIDSNKKAVLIDFDYSRIEENNDQKTSGFGELGFLSPELDSSNNYSFQTDIYSIGKIIYFIIHGKKLLNDNEFEKFPIEFECLEEIYKQCTEADPLKRPNISELINTFYDYCTKEIFHDEKIRIVNDLVSIRLKQIQNFVVFDDFDVKKQLIDKIILLFDFLSKLNDNKLEDFFREFFPEIVNFASLCDLDCKSLFIIGKLYYEEKLVAKNIERAFVFLDLSKRKNEQMFLHLAKQHKISLEQIQEEKIRPYQKKQREEKQKSQHQEQQTTTNVNFHINQNDSNSIILPNEFSPFPSKSPFFIQNKPSQHENIYQIIKQNNYQTRDKDHNFPSEYSSLFIQSPFYSSPKTGENQILKKIDKEPVQDQNKEKPNLTQEFKGKNRLPPEFSQMNFQAPFPLANKTFLSPTPFSYDSNK</sequence>
<dbReference type="InterPro" id="IPR000719">
    <property type="entry name" value="Prot_kinase_dom"/>
</dbReference>
<feature type="compositionally biased region" description="Basic and acidic residues" evidence="1">
    <location>
        <begin position="604"/>
        <end position="613"/>
    </location>
</feature>
<evidence type="ECO:0000259" key="2">
    <source>
        <dbReference type="PROSITE" id="PS50011"/>
    </source>
</evidence>
<dbReference type="PROSITE" id="PS00108">
    <property type="entry name" value="PROTEIN_KINASE_ST"/>
    <property type="match status" value="1"/>
</dbReference>